<sequence>MEAVEEVVVAAERVAVTGPDMGPEVVLDMVPGLEMEVVTEAVEEVAVEGDKVVVVEAGVAPDMVRVAALDPGPAVEMAVVMVAVVVEAAVADRAAEAALGLDPDTDPGTVAVEDTVVTLEKGSCGSELLLLSESSG</sequence>
<comment type="caution">
    <text evidence="1">The sequence shown here is derived from an EMBL/GenBank/DDBJ whole genome shotgun (WGS) entry which is preliminary data.</text>
</comment>
<dbReference type="Proteomes" id="UP001179952">
    <property type="component" value="Unassembled WGS sequence"/>
</dbReference>
<evidence type="ECO:0000313" key="2">
    <source>
        <dbReference type="Proteomes" id="UP001179952"/>
    </source>
</evidence>
<proteinExistence type="predicted"/>
<accession>A0AAV9AR03</accession>
<evidence type="ECO:0000313" key="1">
    <source>
        <dbReference type="EMBL" id="KAK1266316.1"/>
    </source>
</evidence>
<dbReference type="EMBL" id="JAUJYN010000007">
    <property type="protein sequence ID" value="KAK1266316.1"/>
    <property type="molecule type" value="Genomic_DNA"/>
</dbReference>
<dbReference type="AlphaFoldDB" id="A0AAV9AR03"/>
<protein>
    <submittedName>
        <fullName evidence="1">Uncharacterized protein</fullName>
    </submittedName>
</protein>
<organism evidence="1 2">
    <name type="scientific">Acorus gramineus</name>
    <name type="common">Dwarf sweet flag</name>
    <dbReference type="NCBI Taxonomy" id="55184"/>
    <lineage>
        <taxon>Eukaryota</taxon>
        <taxon>Viridiplantae</taxon>
        <taxon>Streptophyta</taxon>
        <taxon>Embryophyta</taxon>
        <taxon>Tracheophyta</taxon>
        <taxon>Spermatophyta</taxon>
        <taxon>Magnoliopsida</taxon>
        <taxon>Liliopsida</taxon>
        <taxon>Acoraceae</taxon>
        <taxon>Acorus</taxon>
    </lineage>
</organism>
<gene>
    <name evidence="1" type="ORF">QJS04_geneDACA000281</name>
</gene>
<keyword evidence="2" id="KW-1185">Reference proteome</keyword>
<reference evidence="1" key="2">
    <citation type="submission" date="2023-06" db="EMBL/GenBank/DDBJ databases">
        <authorList>
            <person name="Ma L."/>
            <person name="Liu K.-W."/>
            <person name="Li Z."/>
            <person name="Hsiao Y.-Y."/>
            <person name="Qi Y."/>
            <person name="Fu T."/>
            <person name="Tang G."/>
            <person name="Zhang D."/>
            <person name="Sun W.-H."/>
            <person name="Liu D.-K."/>
            <person name="Li Y."/>
            <person name="Chen G.-Z."/>
            <person name="Liu X.-D."/>
            <person name="Liao X.-Y."/>
            <person name="Jiang Y.-T."/>
            <person name="Yu X."/>
            <person name="Hao Y."/>
            <person name="Huang J."/>
            <person name="Zhao X.-W."/>
            <person name="Ke S."/>
            <person name="Chen Y.-Y."/>
            <person name="Wu W.-L."/>
            <person name="Hsu J.-L."/>
            <person name="Lin Y.-F."/>
            <person name="Huang M.-D."/>
            <person name="Li C.-Y."/>
            <person name="Huang L."/>
            <person name="Wang Z.-W."/>
            <person name="Zhao X."/>
            <person name="Zhong W.-Y."/>
            <person name="Peng D.-H."/>
            <person name="Ahmad S."/>
            <person name="Lan S."/>
            <person name="Zhang J.-S."/>
            <person name="Tsai W.-C."/>
            <person name="Van De Peer Y."/>
            <person name="Liu Z.-J."/>
        </authorList>
    </citation>
    <scope>NUCLEOTIDE SEQUENCE</scope>
    <source>
        <strain evidence="1">SCP</strain>
        <tissue evidence="1">Leaves</tissue>
    </source>
</reference>
<name>A0AAV9AR03_ACOGR</name>
<reference evidence="1" key="1">
    <citation type="journal article" date="2023" name="Nat. Commun.">
        <title>Diploid and tetraploid genomes of Acorus and the evolution of monocots.</title>
        <authorList>
            <person name="Ma L."/>
            <person name="Liu K.W."/>
            <person name="Li Z."/>
            <person name="Hsiao Y.Y."/>
            <person name="Qi Y."/>
            <person name="Fu T."/>
            <person name="Tang G.D."/>
            <person name="Zhang D."/>
            <person name="Sun W.H."/>
            <person name="Liu D.K."/>
            <person name="Li Y."/>
            <person name="Chen G.Z."/>
            <person name="Liu X.D."/>
            <person name="Liao X.Y."/>
            <person name="Jiang Y.T."/>
            <person name="Yu X."/>
            <person name="Hao Y."/>
            <person name="Huang J."/>
            <person name="Zhao X.W."/>
            <person name="Ke S."/>
            <person name="Chen Y.Y."/>
            <person name="Wu W.L."/>
            <person name="Hsu J.L."/>
            <person name="Lin Y.F."/>
            <person name="Huang M.D."/>
            <person name="Li C.Y."/>
            <person name="Huang L."/>
            <person name="Wang Z.W."/>
            <person name="Zhao X."/>
            <person name="Zhong W.Y."/>
            <person name="Peng D.H."/>
            <person name="Ahmad S."/>
            <person name="Lan S."/>
            <person name="Zhang J.S."/>
            <person name="Tsai W.C."/>
            <person name="Van de Peer Y."/>
            <person name="Liu Z.J."/>
        </authorList>
    </citation>
    <scope>NUCLEOTIDE SEQUENCE</scope>
    <source>
        <strain evidence="1">SCP</strain>
    </source>
</reference>